<protein>
    <submittedName>
        <fullName evidence="1">Uncharacterized protein</fullName>
    </submittedName>
</protein>
<reference evidence="1 2" key="1">
    <citation type="submission" date="2019-12" db="EMBL/GenBank/DDBJ databases">
        <title>The draft genomic sequence of strain Chitinophaga oryziterrae JCM 16595.</title>
        <authorList>
            <person name="Zhang X."/>
        </authorList>
    </citation>
    <scope>NUCLEOTIDE SEQUENCE [LARGE SCALE GENOMIC DNA]</scope>
    <source>
        <strain evidence="1 2">JCM 16595</strain>
    </source>
</reference>
<evidence type="ECO:0000313" key="1">
    <source>
        <dbReference type="EMBL" id="MVT42586.1"/>
    </source>
</evidence>
<dbReference type="Proteomes" id="UP000468388">
    <property type="component" value="Unassembled WGS sequence"/>
</dbReference>
<dbReference type="AlphaFoldDB" id="A0A6N8JE08"/>
<evidence type="ECO:0000313" key="2">
    <source>
        <dbReference type="Proteomes" id="UP000468388"/>
    </source>
</evidence>
<dbReference type="RefSeq" id="WP_157301208.1">
    <property type="nucleotide sequence ID" value="NZ_BAAAZB010000002.1"/>
</dbReference>
<sequence length="76" mass="8586">MKYTDPGAIPGSRPLFACHIRGNGSMYFLLSIKVFIRGFGIVLKGKPETIPGFRVFLMMEFITSNNIGSYSWFLTF</sequence>
<proteinExistence type="predicted"/>
<dbReference type="EMBL" id="WRXO01000005">
    <property type="protein sequence ID" value="MVT42586.1"/>
    <property type="molecule type" value="Genomic_DNA"/>
</dbReference>
<keyword evidence="2" id="KW-1185">Reference proteome</keyword>
<gene>
    <name evidence="1" type="ORF">GO495_18485</name>
</gene>
<organism evidence="1 2">
    <name type="scientific">Chitinophaga oryziterrae</name>
    <dbReference type="NCBI Taxonomy" id="1031224"/>
    <lineage>
        <taxon>Bacteria</taxon>
        <taxon>Pseudomonadati</taxon>
        <taxon>Bacteroidota</taxon>
        <taxon>Chitinophagia</taxon>
        <taxon>Chitinophagales</taxon>
        <taxon>Chitinophagaceae</taxon>
        <taxon>Chitinophaga</taxon>
    </lineage>
</organism>
<accession>A0A6N8JE08</accession>
<comment type="caution">
    <text evidence="1">The sequence shown here is derived from an EMBL/GenBank/DDBJ whole genome shotgun (WGS) entry which is preliminary data.</text>
</comment>
<name>A0A6N8JE08_9BACT</name>